<dbReference type="GO" id="GO:0006351">
    <property type="term" value="P:DNA-templated transcription"/>
    <property type="evidence" value="ECO:0007669"/>
    <property type="project" value="InterPro"/>
</dbReference>
<keyword evidence="4" id="KW-1185">Reference proteome</keyword>
<dbReference type="SMART" id="SM00906">
    <property type="entry name" value="Fungal_trans"/>
    <property type="match status" value="1"/>
</dbReference>
<dbReference type="GO" id="GO:0000981">
    <property type="term" value="F:DNA-binding transcription factor activity, RNA polymerase II-specific"/>
    <property type="evidence" value="ECO:0007669"/>
    <property type="project" value="TreeGrafter"/>
</dbReference>
<name>A0A1E3PW53_LIPST</name>
<dbReference type="PANTHER" id="PTHR31644:SF1">
    <property type="entry name" value="ZN(II)2CYS6 TRANSCRIPTION FACTOR (EUROFUNG)"/>
    <property type="match status" value="1"/>
</dbReference>
<sequence>MEKKARLQDQAGYSNLNRGWTHPDWLHFGWGLSGRRNSHTHCVGENGRALESSRQNAAPQACLLIRIVEAGIARETDKARPEVRLSAVRSYGTVQDTVSDMPATSGIRAYRLVQTRALDPEAVWQLVDRYSYFPLVPRKYFDQNALDAFASSAKHLLTAILTILLRIWRINRRFHNHCSVYMRELVSNIAARAECGFEAVEALLLLAEWEPQGLQARVERVGRGEEDRAPWMHIGRALRTGYFLGLDRTSFRRNIAKDIETEAHKRLAWIGCWISDRLVSVRIGRAFWSRGPGPMAGLVSQSFPTLQPQSNGDEDYAQIFQATVEITQIYSNVHDVLYSGMHTSNQMMLMGTYVKYIDDFRLALLRWKSQWDPFNCSQSIRSYTLDVL</sequence>
<dbReference type="GO" id="GO:0008270">
    <property type="term" value="F:zinc ion binding"/>
    <property type="evidence" value="ECO:0007669"/>
    <property type="project" value="InterPro"/>
</dbReference>
<dbReference type="Pfam" id="PF04082">
    <property type="entry name" value="Fungal_trans"/>
    <property type="match status" value="1"/>
</dbReference>
<dbReference type="OrthoDB" id="5818554at2759"/>
<dbReference type="GO" id="GO:0005634">
    <property type="term" value="C:nucleus"/>
    <property type="evidence" value="ECO:0007669"/>
    <property type="project" value="TreeGrafter"/>
</dbReference>
<evidence type="ECO:0000313" key="3">
    <source>
        <dbReference type="EMBL" id="ODQ69663.1"/>
    </source>
</evidence>
<dbReference type="PANTHER" id="PTHR31644">
    <property type="entry name" value="TRANSCRIPTIONAL ACTIVATOR ARO80-RELATED"/>
    <property type="match status" value="1"/>
</dbReference>
<accession>A0A1E3PW53</accession>
<dbReference type="GO" id="GO:0003677">
    <property type="term" value="F:DNA binding"/>
    <property type="evidence" value="ECO:0007669"/>
    <property type="project" value="InterPro"/>
</dbReference>
<evidence type="ECO:0000259" key="2">
    <source>
        <dbReference type="SMART" id="SM00906"/>
    </source>
</evidence>
<evidence type="ECO:0000256" key="1">
    <source>
        <dbReference type="ARBA" id="ARBA00023242"/>
    </source>
</evidence>
<protein>
    <recommendedName>
        <fullName evidence="2">Xylanolytic transcriptional activator regulatory domain-containing protein</fullName>
    </recommendedName>
</protein>
<feature type="domain" description="Xylanolytic transcriptional activator regulatory" evidence="2">
    <location>
        <begin position="230"/>
        <end position="314"/>
    </location>
</feature>
<dbReference type="Proteomes" id="UP000094385">
    <property type="component" value="Unassembled WGS sequence"/>
</dbReference>
<dbReference type="InterPro" id="IPR007219">
    <property type="entry name" value="XnlR_reg_dom"/>
</dbReference>
<dbReference type="AlphaFoldDB" id="A0A1E3PW53"/>
<gene>
    <name evidence="3" type="ORF">LIPSTDRAFT_66377</name>
</gene>
<proteinExistence type="predicted"/>
<organism evidence="3 4">
    <name type="scientific">Lipomyces starkeyi NRRL Y-11557</name>
    <dbReference type="NCBI Taxonomy" id="675824"/>
    <lineage>
        <taxon>Eukaryota</taxon>
        <taxon>Fungi</taxon>
        <taxon>Dikarya</taxon>
        <taxon>Ascomycota</taxon>
        <taxon>Saccharomycotina</taxon>
        <taxon>Lipomycetes</taxon>
        <taxon>Lipomycetales</taxon>
        <taxon>Lipomycetaceae</taxon>
        <taxon>Lipomyces</taxon>
    </lineage>
</organism>
<keyword evidence="1" id="KW-0539">Nucleus</keyword>
<dbReference type="CDD" id="cd12148">
    <property type="entry name" value="fungal_TF_MHR"/>
    <property type="match status" value="1"/>
</dbReference>
<dbReference type="InterPro" id="IPR052780">
    <property type="entry name" value="AAA_Catabolism_Regulators"/>
</dbReference>
<dbReference type="EMBL" id="KV454303">
    <property type="protein sequence ID" value="ODQ69663.1"/>
    <property type="molecule type" value="Genomic_DNA"/>
</dbReference>
<reference evidence="3 4" key="1">
    <citation type="journal article" date="2016" name="Proc. Natl. Acad. Sci. U.S.A.">
        <title>Comparative genomics of biotechnologically important yeasts.</title>
        <authorList>
            <person name="Riley R."/>
            <person name="Haridas S."/>
            <person name="Wolfe K.H."/>
            <person name="Lopes M.R."/>
            <person name="Hittinger C.T."/>
            <person name="Goeker M."/>
            <person name="Salamov A.A."/>
            <person name="Wisecaver J.H."/>
            <person name="Long T.M."/>
            <person name="Calvey C.H."/>
            <person name="Aerts A.L."/>
            <person name="Barry K.W."/>
            <person name="Choi C."/>
            <person name="Clum A."/>
            <person name="Coughlan A.Y."/>
            <person name="Deshpande S."/>
            <person name="Douglass A.P."/>
            <person name="Hanson S.J."/>
            <person name="Klenk H.-P."/>
            <person name="LaButti K.M."/>
            <person name="Lapidus A."/>
            <person name="Lindquist E.A."/>
            <person name="Lipzen A.M."/>
            <person name="Meier-Kolthoff J.P."/>
            <person name="Ohm R.A."/>
            <person name="Otillar R.P."/>
            <person name="Pangilinan J.L."/>
            <person name="Peng Y."/>
            <person name="Rokas A."/>
            <person name="Rosa C.A."/>
            <person name="Scheuner C."/>
            <person name="Sibirny A.A."/>
            <person name="Slot J.C."/>
            <person name="Stielow J.B."/>
            <person name="Sun H."/>
            <person name="Kurtzman C.P."/>
            <person name="Blackwell M."/>
            <person name="Grigoriev I.V."/>
            <person name="Jeffries T.W."/>
        </authorList>
    </citation>
    <scope>NUCLEOTIDE SEQUENCE [LARGE SCALE GENOMIC DNA]</scope>
    <source>
        <strain evidence="3 4">NRRL Y-11557</strain>
    </source>
</reference>
<dbReference type="STRING" id="675824.A0A1E3PW53"/>
<evidence type="ECO:0000313" key="4">
    <source>
        <dbReference type="Proteomes" id="UP000094385"/>
    </source>
</evidence>